<evidence type="ECO:0000256" key="1">
    <source>
        <dbReference type="SAM" id="Phobius"/>
    </source>
</evidence>
<feature type="transmembrane region" description="Helical" evidence="1">
    <location>
        <begin position="133"/>
        <end position="150"/>
    </location>
</feature>
<name>A0A2R6AA74_9ARCH</name>
<evidence type="ECO:0000313" key="3">
    <source>
        <dbReference type="Proteomes" id="UP000240880"/>
    </source>
</evidence>
<protein>
    <submittedName>
        <fullName evidence="2">Uncharacterized protein</fullName>
    </submittedName>
</protein>
<keyword evidence="1" id="KW-1133">Transmembrane helix</keyword>
<feature type="transmembrane region" description="Helical" evidence="1">
    <location>
        <begin position="53"/>
        <end position="76"/>
    </location>
</feature>
<dbReference type="EMBL" id="NEXC01000033">
    <property type="protein sequence ID" value="PSN83193.1"/>
    <property type="molecule type" value="Genomic_DNA"/>
</dbReference>
<accession>A0A2R6AA74</accession>
<feature type="transmembrane region" description="Helical" evidence="1">
    <location>
        <begin position="88"/>
        <end position="113"/>
    </location>
</feature>
<reference evidence="2 3" key="1">
    <citation type="submission" date="2017-04" db="EMBL/GenBank/DDBJ databases">
        <title>Novel microbial lineages endemic to geothermal iron-oxide mats fill important gaps in the evolutionary history of Archaea.</title>
        <authorList>
            <person name="Jay Z.J."/>
            <person name="Beam J.P."/>
            <person name="Dlakic M."/>
            <person name="Rusch D.B."/>
            <person name="Kozubal M.A."/>
            <person name="Inskeep W.P."/>
        </authorList>
    </citation>
    <scope>NUCLEOTIDE SEQUENCE [LARGE SCALE GENOMIC DNA]</scope>
    <source>
        <strain evidence="2">OSP_D</strain>
    </source>
</reference>
<gene>
    <name evidence="2" type="ORF">B9Q01_05625</name>
</gene>
<dbReference type="Proteomes" id="UP000240880">
    <property type="component" value="Unassembled WGS sequence"/>
</dbReference>
<dbReference type="AlphaFoldDB" id="A0A2R6AA74"/>
<comment type="caution">
    <text evidence="2">The sequence shown here is derived from an EMBL/GenBank/DDBJ whole genome shotgun (WGS) entry which is preliminary data.</text>
</comment>
<proteinExistence type="predicted"/>
<organism evidence="2 3">
    <name type="scientific">Candidatus Marsarchaeota G1 archaeon OSP_D</name>
    <dbReference type="NCBI Taxonomy" id="1978155"/>
    <lineage>
        <taxon>Archaea</taxon>
        <taxon>Candidatus Marsarchaeota</taxon>
        <taxon>Candidatus Marsarchaeota group 1</taxon>
    </lineage>
</organism>
<feature type="transmembrane region" description="Helical" evidence="1">
    <location>
        <begin position="14"/>
        <end position="33"/>
    </location>
</feature>
<keyword evidence="1" id="KW-0812">Transmembrane</keyword>
<evidence type="ECO:0000313" key="2">
    <source>
        <dbReference type="EMBL" id="PSN83193.1"/>
    </source>
</evidence>
<sequence length="164" mass="17994">MSLGVIAEILRKRVYFTLFAVSSFCLVLLYMFLLPSLPFGTLFPQAIVFITPVQAIFAFVFGVLLALLLTLNVYAYKIGAKLSGLAPAGSVVASLVNALCCTPVIPLLFAIIGGSSPLLYSASPKVEFFFEKYYVVFYAFSSLLLIYALFRVTKSISCCVVKRR</sequence>
<keyword evidence="1" id="KW-0472">Membrane</keyword>